<organism evidence="2 3">
    <name type="scientific">Puccinia coronata f. sp. avenae</name>
    <dbReference type="NCBI Taxonomy" id="200324"/>
    <lineage>
        <taxon>Eukaryota</taxon>
        <taxon>Fungi</taxon>
        <taxon>Dikarya</taxon>
        <taxon>Basidiomycota</taxon>
        <taxon>Pucciniomycotina</taxon>
        <taxon>Pucciniomycetes</taxon>
        <taxon>Pucciniales</taxon>
        <taxon>Pucciniaceae</taxon>
        <taxon>Puccinia</taxon>
    </lineage>
</organism>
<evidence type="ECO:0000313" key="3">
    <source>
        <dbReference type="Proteomes" id="UP000235388"/>
    </source>
</evidence>
<feature type="region of interest" description="Disordered" evidence="1">
    <location>
        <begin position="1"/>
        <end position="66"/>
    </location>
</feature>
<keyword evidence="3" id="KW-1185">Reference proteome</keyword>
<feature type="compositionally biased region" description="Polar residues" evidence="1">
    <location>
        <begin position="43"/>
        <end position="55"/>
    </location>
</feature>
<protein>
    <submittedName>
        <fullName evidence="2">Uncharacterized protein</fullName>
    </submittedName>
</protein>
<feature type="compositionally biased region" description="Polar residues" evidence="1">
    <location>
        <begin position="13"/>
        <end position="26"/>
    </location>
</feature>
<comment type="caution">
    <text evidence="2">The sequence shown here is derived from an EMBL/GenBank/DDBJ whole genome shotgun (WGS) entry which is preliminary data.</text>
</comment>
<gene>
    <name evidence="2" type="ORF">PCANC_05637</name>
</gene>
<dbReference type="Proteomes" id="UP000235388">
    <property type="component" value="Unassembled WGS sequence"/>
</dbReference>
<name>A0A2N5VX19_9BASI</name>
<sequence length="376" mass="42753">MSANGEEEDDVSNIFNRNSGSNNHPQSRPHIGDNDIDIEENQHGTSHSDLFNRSNHNSEDGDEFMADPDSRLETLIEELQSMYHLNNHYGPLAAKSVKCPANEQFARTFYAITAATQAFESSESSAVNPKNKCADQFKDFIREKARLFITKTDIEAYTATLDKHGDPLRKSLLKLTRDAADNQTNDFKAKYFPEGYAGEDLEAKANFRGAFNELVKHVRGQLRDLLLQQILSTKKIRPDGPVPCIDDLIHHIIFELLPRKDRANYAPAAITWKQRIRISHLRLEATSHYLSHYPKSVTQWNLIDQRLDVLQGKPIPFQQKHAELVLAKDLELFSHKVSFKDLNHDNIFMPSLQQVEDAMPRTGFPEPAPNNTPANI</sequence>
<reference evidence="2 3" key="1">
    <citation type="submission" date="2017-11" db="EMBL/GenBank/DDBJ databases">
        <title>De novo assembly and phasing of dikaryotic genomes from two isolates of Puccinia coronata f. sp. avenae, the causal agent of oat crown rust.</title>
        <authorList>
            <person name="Miller M.E."/>
            <person name="Zhang Y."/>
            <person name="Omidvar V."/>
            <person name="Sperschneider J."/>
            <person name="Schwessinger B."/>
            <person name="Raley C."/>
            <person name="Palmer J.M."/>
            <person name="Garnica D."/>
            <person name="Upadhyaya N."/>
            <person name="Rathjen J."/>
            <person name="Taylor J.M."/>
            <person name="Park R.F."/>
            <person name="Dodds P.N."/>
            <person name="Hirsch C.D."/>
            <person name="Kianian S.F."/>
            <person name="Figueroa M."/>
        </authorList>
    </citation>
    <scope>NUCLEOTIDE SEQUENCE [LARGE SCALE GENOMIC DNA]</scope>
    <source>
        <strain evidence="2">12NC29</strain>
    </source>
</reference>
<dbReference type="OrthoDB" id="2498923at2759"/>
<dbReference type="EMBL" id="PGCJ01000045">
    <property type="protein sequence ID" value="PLW54521.1"/>
    <property type="molecule type" value="Genomic_DNA"/>
</dbReference>
<feature type="compositionally biased region" description="Acidic residues" evidence="1">
    <location>
        <begin position="1"/>
        <end position="11"/>
    </location>
</feature>
<accession>A0A2N5VX19</accession>
<dbReference type="AlphaFoldDB" id="A0A2N5VX19"/>
<proteinExistence type="predicted"/>
<evidence type="ECO:0000256" key="1">
    <source>
        <dbReference type="SAM" id="MobiDB-lite"/>
    </source>
</evidence>
<evidence type="ECO:0000313" key="2">
    <source>
        <dbReference type="EMBL" id="PLW54521.1"/>
    </source>
</evidence>